<feature type="transmembrane region" description="Helical" evidence="1">
    <location>
        <begin position="12"/>
        <end position="35"/>
    </location>
</feature>
<accession>A0A0E9PRA7</accession>
<evidence type="ECO:0000256" key="1">
    <source>
        <dbReference type="SAM" id="Phobius"/>
    </source>
</evidence>
<organism evidence="2">
    <name type="scientific">Anguilla anguilla</name>
    <name type="common">European freshwater eel</name>
    <name type="synonym">Muraena anguilla</name>
    <dbReference type="NCBI Taxonomy" id="7936"/>
    <lineage>
        <taxon>Eukaryota</taxon>
        <taxon>Metazoa</taxon>
        <taxon>Chordata</taxon>
        <taxon>Craniata</taxon>
        <taxon>Vertebrata</taxon>
        <taxon>Euteleostomi</taxon>
        <taxon>Actinopterygii</taxon>
        <taxon>Neopterygii</taxon>
        <taxon>Teleostei</taxon>
        <taxon>Anguilliformes</taxon>
        <taxon>Anguillidae</taxon>
        <taxon>Anguilla</taxon>
    </lineage>
</organism>
<name>A0A0E9PRA7_ANGAN</name>
<keyword evidence="1" id="KW-1133">Transmembrane helix</keyword>
<evidence type="ECO:0000313" key="2">
    <source>
        <dbReference type="EMBL" id="JAH07161.1"/>
    </source>
</evidence>
<sequence length="39" mass="4154">MKLDHFVSHSIGGLCGTVIVVLIGLAFQTIGWVTVVNMP</sequence>
<keyword evidence="1" id="KW-0812">Transmembrane</keyword>
<dbReference type="AlphaFoldDB" id="A0A0E9PRA7"/>
<reference evidence="2" key="1">
    <citation type="submission" date="2014-11" db="EMBL/GenBank/DDBJ databases">
        <authorList>
            <person name="Amaro Gonzalez C."/>
        </authorList>
    </citation>
    <scope>NUCLEOTIDE SEQUENCE</scope>
</reference>
<keyword evidence="1" id="KW-0472">Membrane</keyword>
<proteinExistence type="predicted"/>
<reference evidence="2" key="2">
    <citation type="journal article" date="2015" name="Fish Shellfish Immunol.">
        <title>Early steps in the European eel (Anguilla anguilla)-Vibrio vulnificus interaction in the gills: Role of the RtxA13 toxin.</title>
        <authorList>
            <person name="Callol A."/>
            <person name="Pajuelo D."/>
            <person name="Ebbesson L."/>
            <person name="Teles M."/>
            <person name="MacKenzie S."/>
            <person name="Amaro C."/>
        </authorList>
    </citation>
    <scope>NUCLEOTIDE SEQUENCE</scope>
</reference>
<protein>
    <submittedName>
        <fullName evidence="2">Uncharacterized protein</fullName>
    </submittedName>
</protein>
<dbReference type="EMBL" id="GBXM01101416">
    <property type="protein sequence ID" value="JAH07161.1"/>
    <property type="molecule type" value="Transcribed_RNA"/>
</dbReference>